<name>U3AG89_9EURY</name>
<proteinExistence type="predicted"/>
<feature type="region of interest" description="Disordered" evidence="1">
    <location>
        <begin position="26"/>
        <end position="63"/>
    </location>
</feature>
<gene>
    <name evidence="2" type="ORF">MBEHAL_2563</name>
</gene>
<dbReference type="RefSeq" id="WP_021780786.1">
    <property type="nucleotide sequence ID" value="NZ_BANO01000416.1"/>
</dbReference>
<organism evidence="2 3">
    <name type="scientific">Halarchaeum acidiphilum MH1-52-1</name>
    <dbReference type="NCBI Taxonomy" id="1261545"/>
    <lineage>
        <taxon>Archaea</taxon>
        <taxon>Methanobacteriati</taxon>
        <taxon>Methanobacteriota</taxon>
        <taxon>Stenosarchaea group</taxon>
        <taxon>Halobacteria</taxon>
        <taxon>Halobacteriales</taxon>
        <taxon>Halobacteriaceae</taxon>
    </lineage>
</organism>
<protein>
    <submittedName>
        <fullName evidence="2">Uncharacterized protein</fullName>
    </submittedName>
</protein>
<evidence type="ECO:0000313" key="2">
    <source>
        <dbReference type="EMBL" id="GAD53803.1"/>
    </source>
</evidence>
<dbReference type="Proteomes" id="UP000016986">
    <property type="component" value="Unassembled WGS sequence"/>
</dbReference>
<dbReference type="OrthoDB" id="242319at2157"/>
<dbReference type="PROSITE" id="PS51257">
    <property type="entry name" value="PROKAR_LIPOPROTEIN"/>
    <property type="match status" value="1"/>
</dbReference>
<reference evidence="2 3" key="1">
    <citation type="submission" date="2013-09" db="EMBL/GenBank/DDBJ databases">
        <title>Whole genome sequencing of Halarchaeum acidiphilum strain MH1-52-1.</title>
        <authorList>
            <person name="Shimane Y."/>
            <person name="Minegishi H."/>
            <person name="Nishi S."/>
            <person name="Echigo A."/>
            <person name="Shuto A."/>
            <person name="Konishi M."/>
            <person name="Ito T."/>
            <person name="Ohkuma M."/>
            <person name="Ohta Y."/>
            <person name="Nagano Y."/>
            <person name="Tsubouchi T."/>
            <person name="Mori K."/>
            <person name="Usui K."/>
            <person name="Kamekura M."/>
            <person name="Usami R."/>
            <person name="Takaki Y."/>
            <person name="Hatada Y."/>
        </authorList>
    </citation>
    <scope>NUCLEOTIDE SEQUENCE [LARGE SCALE GENOMIC DNA]</scope>
    <source>
        <strain evidence="2 3">JCM 16109</strain>
    </source>
</reference>
<keyword evidence="3" id="KW-1185">Reference proteome</keyword>
<feature type="compositionally biased region" description="Gly residues" evidence="1">
    <location>
        <begin position="37"/>
        <end position="49"/>
    </location>
</feature>
<dbReference type="EMBL" id="BATA01000104">
    <property type="protein sequence ID" value="GAD53803.1"/>
    <property type="molecule type" value="Genomic_DNA"/>
</dbReference>
<sequence length="173" mass="18400">MQRRTYLAGLGTVGATALAGCGSDDGDDTQNVASGGSASGGSSGSGDSGGSQSETIVDDNDTVTEDHYRTYTFTLNQKAHLSLVTTVRTGPHVDFVFMTQDELEHYENNERFRYDEELSAMDSVGVNRSPDTPYATGDYALVVDNTDMTGVEPPTNGKDNAATYDVKFTAQAD</sequence>
<dbReference type="AlphaFoldDB" id="U3AG89"/>
<comment type="caution">
    <text evidence="2">The sequence shown here is derived from an EMBL/GenBank/DDBJ whole genome shotgun (WGS) entry which is preliminary data.</text>
</comment>
<evidence type="ECO:0000256" key="1">
    <source>
        <dbReference type="SAM" id="MobiDB-lite"/>
    </source>
</evidence>
<accession>U3AG89</accession>
<evidence type="ECO:0000313" key="3">
    <source>
        <dbReference type="Proteomes" id="UP000016986"/>
    </source>
</evidence>